<comment type="subcellular location">
    <subcellularLocation>
        <location evidence="1">Cell membrane</location>
        <topology evidence="1">Multi-pass membrane protein</topology>
    </subcellularLocation>
</comment>
<evidence type="ECO:0000259" key="8">
    <source>
        <dbReference type="Pfam" id="PF00892"/>
    </source>
</evidence>
<feature type="transmembrane region" description="Helical" evidence="7">
    <location>
        <begin position="146"/>
        <end position="165"/>
    </location>
</feature>
<dbReference type="Pfam" id="PF00892">
    <property type="entry name" value="EamA"/>
    <property type="match status" value="2"/>
</dbReference>
<dbReference type="Gene3D" id="1.10.3730.20">
    <property type="match status" value="1"/>
</dbReference>
<keyword evidence="6 7" id="KW-0472">Membrane</keyword>
<feature type="transmembrane region" description="Helical" evidence="7">
    <location>
        <begin position="285"/>
        <end position="303"/>
    </location>
</feature>
<dbReference type="PANTHER" id="PTHR42920">
    <property type="entry name" value="OS03G0707200 PROTEIN-RELATED"/>
    <property type="match status" value="1"/>
</dbReference>
<feature type="domain" description="EamA" evidence="8">
    <location>
        <begin position="3"/>
        <end position="138"/>
    </location>
</feature>
<dbReference type="STRING" id="1395513.P343_17880"/>
<dbReference type="EMBL" id="AWTC01000026">
    <property type="protein sequence ID" value="EST10308.1"/>
    <property type="molecule type" value="Genomic_DNA"/>
</dbReference>
<sequence length="334" mass="36144">MKKGLIFIAFSTLFFSTMEIAIKLVATEFNPMQLNFLRFLIGSIILSPLAIRHLKGSGFSLDKSKVLYFLFSGFMCVVVSMTFFQMAIVYSKASTVAILFSCNAVFVIPFAYFFLKEKLTKLSILSLASSLIGMICIVNPENLTNVTGITLSLLAAVTFALYGIIGRKGSLKFGFDGVVQSSFSFLAGSLELLLLILVTKISFVANWLQSVGLSKFSNIPVLQGISWSSVPALIYLGVFVTGLGFSFYFLAMEATSASTASLVFFIKPALAPVLALFILGEAITLNVFAGIVLILAGSCVELFSDNRQAKLEKLAQAHALAKQAVGSTNQAHFR</sequence>
<feature type="transmembrane region" description="Helical" evidence="7">
    <location>
        <begin position="122"/>
        <end position="140"/>
    </location>
</feature>
<dbReference type="Proteomes" id="UP000018296">
    <property type="component" value="Unassembled WGS sequence"/>
</dbReference>
<feature type="transmembrane region" description="Helical" evidence="7">
    <location>
        <begin position="185"/>
        <end position="205"/>
    </location>
</feature>
<dbReference type="InterPro" id="IPR051258">
    <property type="entry name" value="Diverse_Substrate_Transporter"/>
</dbReference>
<dbReference type="OrthoDB" id="6707571at2"/>
<dbReference type="InterPro" id="IPR000620">
    <property type="entry name" value="EamA_dom"/>
</dbReference>
<evidence type="ECO:0000313" key="9">
    <source>
        <dbReference type="EMBL" id="EST10308.1"/>
    </source>
</evidence>
<feature type="transmembrane region" description="Helical" evidence="7">
    <location>
        <begin position="96"/>
        <end position="115"/>
    </location>
</feature>
<comment type="similarity">
    <text evidence="2">Belongs to the EamA transporter family.</text>
</comment>
<keyword evidence="3" id="KW-1003">Cell membrane</keyword>
<dbReference type="InterPro" id="IPR037185">
    <property type="entry name" value="EmrE-like"/>
</dbReference>
<feature type="domain" description="EamA" evidence="8">
    <location>
        <begin position="147"/>
        <end position="299"/>
    </location>
</feature>
<comment type="caution">
    <text evidence="9">The sequence shown here is derived from an EMBL/GenBank/DDBJ whole genome shotgun (WGS) entry which is preliminary data.</text>
</comment>
<evidence type="ECO:0000256" key="3">
    <source>
        <dbReference type="ARBA" id="ARBA00022475"/>
    </source>
</evidence>
<dbReference type="GO" id="GO:0005886">
    <property type="term" value="C:plasma membrane"/>
    <property type="evidence" value="ECO:0007669"/>
    <property type="project" value="UniProtKB-SubCell"/>
</dbReference>
<dbReference type="AlphaFoldDB" id="V6ITS8"/>
<dbReference type="eggNOG" id="COG0697">
    <property type="taxonomic scope" value="Bacteria"/>
</dbReference>
<feature type="transmembrane region" description="Helical" evidence="7">
    <location>
        <begin position="66"/>
        <end position="90"/>
    </location>
</feature>
<feature type="transmembrane region" description="Helical" evidence="7">
    <location>
        <begin position="262"/>
        <end position="279"/>
    </location>
</feature>
<feature type="transmembrane region" description="Helical" evidence="7">
    <location>
        <begin position="37"/>
        <end position="54"/>
    </location>
</feature>
<evidence type="ECO:0000256" key="4">
    <source>
        <dbReference type="ARBA" id="ARBA00022692"/>
    </source>
</evidence>
<dbReference type="RefSeq" id="WP_023511755.1">
    <property type="nucleotide sequence ID" value="NZ_AWTC01000026.1"/>
</dbReference>
<reference evidence="9 10" key="1">
    <citation type="journal article" date="2013" name="Genome Announc.">
        <title>Genome Sequence of Sporolactobacillus laevolacticus DSM442, an Efficient Polymer-Grade D-Lactate Producer from Agricultural Waste Cottonseed as a Nitrogen Source.</title>
        <authorList>
            <person name="Wang H."/>
            <person name="Wang L."/>
            <person name="Ju J."/>
            <person name="Yu B."/>
            <person name="Ma Y."/>
        </authorList>
    </citation>
    <scope>NUCLEOTIDE SEQUENCE [LARGE SCALE GENOMIC DNA]</scope>
    <source>
        <strain evidence="9 10">DSM 442</strain>
    </source>
</reference>
<evidence type="ECO:0000313" key="10">
    <source>
        <dbReference type="Proteomes" id="UP000018296"/>
    </source>
</evidence>
<dbReference type="PATRIC" id="fig|1395513.3.peg.3622"/>
<accession>V6ITS8</accession>
<keyword evidence="10" id="KW-1185">Reference proteome</keyword>
<evidence type="ECO:0000256" key="1">
    <source>
        <dbReference type="ARBA" id="ARBA00004651"/>
    </source>
</evidence>
<protein>
    <submittedName>
        <fullName evidence="9">Membrane protein</fullName>
    </submittedName>
</protein>
<feature type="transmembrane region" description="Helical" evidence="7">
    <location>
        <begin position="225"/>
        <end position="250"/>
    </location>
</feature>
<evidence type="ECO:0000256" key="2">
    <source>
        <dbReference type="ARBA" id="ARBA00007362"/>
    </source>
</evidence>
<evidence type="ECO:0000256" key="5">
    <source>
        <dbReference type="ARBA" id="ARBA00022989"/>
    </source>
</evidence>
<keyword evidence="4 7" id="KW-0812">Transmembrane</keyword>
<evidence type="ECO:0000256" key="7">
    <source>
        <dbReference type="SAM" id="Phobius"/>
    </source>
</evidence>
<dbReference type="SUPFAM" id="SSF103481">
    <property type="entry name" value="Multidrug resistance efflux transporter EmrE"/>
    <property type="match status" value="2"/>
</dbReference>
<proteinExistence type="inferred from homology"/>
<keyword evidence="5 7" id="KW-1133">Transmembrane helix</keyword>
<organism evidence="9 10">
    <name type="scientific">Sporolactobacillus laevolacticus DSM 442</name>
    <dbReference type="NCBI Taxonomy" id="1395513"/>
    <lineage>
        <taxon>Bacteria</taxon>
        <taxon>Bacillati</taxon>
        <taxon>Bacillota</taxon>
        <taxon>Bacilli</taxon>
        <taxon>Bacillales</taxon>
        <taxon>Sporolactobacillaceae</taxon>
        <taxon>Sporolactobacillus</taxon>
    </lineage>
</organism>
<dbReference type="PANTHER" id="PTHR42920:SF5">
    <property type="entry name" value="EAMA DOMAIN-CONTAINING PROTEIN"/>
    <property type="match status" value="1"/>
</dbReference>
<name>V6ITS8_9BACL</name>
<gene>
    <name evidence="9" type="ORF">P343_17880</name>
</gene>
<evidence type="ECO:0000256" key="6">
    <source>
        <dbReference type="ARBA" id="ARBA00023136"/>
    </source>
</evidence>